<proteinExistence type="predicted"/>
<name>A0A9X5F969_9MICO</name>
<keyword evidence="2" id="KW-1185">Reference proteome</keyword>
<reference evidence="1 2" key="1">
    <citation type="submission" date="2020-04" db="EMBL/GenBank/DDBJ databases">
        <title>MicrobeNet Type strains.</title>
        <authorList>
            <person name="Nicholson A.C."/>
        </authorList>
    </citation>
    <scope>NUCLEOTIDE SEQUENCE [LARGE SCALE GENOMIC DNA]</scope>
    <source>
        <strain evidence="1 2">ATCC BAA-789</strain>
    </source>
</reference>
<dbReference type="RefSeq" id="WP_168446204.1">
    <property type="nucleotide sequence ID" value="NZ_JAAXOW010000001.1"/>
</dbReference>
<dbReference type="PROSITE" id="PS51257">
    <property type="entry name" value="PROKAR_LIPOPROTEIN"/>
    <property type="match status" value="1"/>
</dbReference>
<organism evidence="1 2">
    <name type="scientific">Sanguibacter hominis ATCC BAA-789</name>
    <dbReference type="NCBI Taxonomy" id="1312740"/>
    <lineage>
        <taxon>Bacteria</taxon>
        <taxon>Bacillati</taxon>
        <taxon>Actinomycetota</taxon>
        <taxon>Actinomycetes</taxon>
        <taxon>Micrococcales</taxon>
        <taxon>Sanguibacteraceae</taxon>
        <taxon>Sanguibacter</taxon>
    </lineage>
</organism>
<dbReference type="AlphaFoldDB" id="A0A9X5F969"/>
<evidence type="ECO:0000313" key="2">
    <source>
        <dbReference type="Proteomes" id="UP000774283"/>
    </source>
</evidence>
<dbReference type="PROSITE" id="PS51318">
    <property type="entry name" value="TAT"/>
    <property type="match status" value="1"/>
</dbReference>
<comment type="caution">
    <text evidence="1">The sequence shown here is derived from an EMBL/GenBank/DDBJ whole genome shotgun (WGS) entry which is preliminary data.</text>
</comment>
<dbReference type="Proteomes" id="UP000774283">
    <property type="component" value="Unassembled WGS sequence"/>
</dbReference>
<dbReference type="InterPro" id="IPR006311">
    <property type="entry name" value="TAT_signal"/>
</dbReference>
<evidence type="ECO:0000313" key="1">
    <source>
        <dbReference type="EMBL" id="NKX92126.1"/>
    </source>
</evidence>
<accession>A0A9X5F969</accession>
<protein>
    <submittedName>
        <fullName evidence="1">Uncharacterized protein</fullName>
    </submittedName>
</protein>
<dbReference type="EMBL" id="JAAXOW010000001">
    <property type="protein sequence ID" value="NKX92126.1"/>
    <property type="molecule type" value="Genomic_DNA"/>
</dbReference>
<sequence>MPSRRRLLSSAAAAAAVIVLVPWSGGCARGDDVDARWPTLVEAEQPLRHGTSADASISGGSWSTSTLTRTPTEASKSFGVFVCLAYGESARIIAVEPVERIGDVRNLPAMIHTVGASEDPFISADGYPAHIPPDAVLAPISEGQFTFQCGDDRPLQHVVVGLEAQGPAGGGWLGVRIRYVVDGRAYFLEVPVGMLMCGETTEPCDDGTGQND</sequence>
<gene>
    <name evidence="1" type="ORF">HF995_02370</name>
</gene>